<organism evidence="1 2">
    <name type="scientific">Melia azedarach</name>
    <name type="common">Chinaberry tree</name>
    <dbReference type="NCBI Taxonomy" id="155640"/>
    <lineage>
        <taxon>Eukaryota</taxon>
        <taxon>Viridiplantae</taxon>
        <taxon>Streptophyta</taxon>
        <taxon>Embryophyta</taxon>
        <taxon>Tracheophyta</taxon>
        <taxon>Spermatophyta</taxon>
        <taxon>Magnoliopsida</taxon>
        <taxon>eudicotyledons</taxon>
        <taxon>Gunneridae</taxon>
        <taxon>Pentapetalae</taxon>
        <taxon>rosids</taxon>
        <taxon>malvids</taxon>
        <taxon>Sapindales</taxon>
        <taxon>Meliaceae</taxon>
        <taxon>Melia</taxon>
    </lineage>
</organism>
<dbReference type="EMBL" id="CM051399">
    <property type="protein sequence ID" value="KAJ4716569.1"/>
    <property type="molecule type" value="Genomic_DNA"/>
</dbReference>
<sequence>MIKSIYGLRINGAENTSASTATLLSLSLSLCFHFLSSLQFSSSDFVTISLPLSRFPAYLNPSFASQMLSQLHFLSQSSQPLPFPSISFHNNQTLSFRQNDIHNLSFSPSLNHRSVSLRTRIVPAMTSDSNLSTHAVTSNGFSEPDLDRFAEVGNKLADAAGEVIRKYFRKKFEILDKEDLSPVTIADRTAEEAMVSIIQENLPSHAVYGEEHGWRCKEKFADYVWVLDPIDGTKSFITGKPLFGTLIALLHKGKPILGIIDQPVLRERWIGISGKKTMLNGEEVSTRTCAKLSQAYLYTTSPHLFKGDAEEAFARVRSKVKVPLYGCDCYAYALLASGYVDTVIESGLQPYDFLALIPVIEGAGGVITDWRGHPLYWEASADSSPTTFNVVAAGDRQIHQEALDVLQRK</sequence>
<dbReference type="Proteomes" id="UP001164539">
    <property type="component" value="Chromosome 6"/>
</dbReference>
<protein>
    <submittedName>
        <fullName evidence="1">Inositol-1-monophosphatase</fullName>
    </submittedName>
</protein>
<reference evidence="1 2" key="1">
    <citation type="journal article" date="2023" name="Science">
        <title>Complex scaffold remodeling in plant triterpene biosynthesis.</title>
        <authorList>
            <person name="De La Pena R."/>
            <person name="Hodgson H."/>
            <person name="Liu J.C."/>
            <person name="Stephenson M.J."/>
            <person name="Martin A.C."/>
            <person name="Owen C."/>
            <person name="Harkess A."/>
            <person name="Leebens-Mack J."/>
            <person name="Jimenez L.E."/>
            <person name="Osbourn A."/>
            <person name="Sattely E.S."/>
        </authorList>
    </citation>
    <scope>NUCLEOTIDE SEQUENCE [LARGE SCALE GENOMIC DNA]</scope>
    <source>
        <strain evidence="2">cv. JPN11</strain>
        <tissue evidence="1">Leaf</tissue>
    </source>
</reference>
<evidence type="ECO:0000313" key="1">
    <source>
        <dbReference type="EMBL" id="KAJ4716569.1"/>
    </source>
</evidence>
<keyword evidence="2" id="KW-1185">Reference proteome</keyword>
<accession>A0ACC1Y0P3</accession>
<comment type="caution">
    <text evidence="1">The sequence shown here is derived from an EMBL/GenBank/DDBJ whole genome shotgun (WGS) entry which is preliminary data.</text>
</comment>
<name>A0ACC1Y0P3_MELAZ</name>
<gene>
    <name evidence="1" type="ORF">OWV82_011567</name>
</gene>
<proteinExistence type="predicted"/>
<evidence type="ECO:0000313" key="2">
    <source>
        <dbReference type="Proteomes" id="UP001164539"/>
    </source>
</evidence>